<dbReference type="InterPro" id="IPR016181">
    <property type="entry name" value="Acyl_CoA_acyltransferase"/>
</dbReference>
<dbReference type="EMBL" id="SSHJ02000001">
    <property type="protein sequence ID" value="MFN0254030.1"/>
    <property type="molecule type" value="Genomic_DNA"/>
</dbReference>
<keyword evidence="2" id="KW-0012">Acyltransferase</keyword>
<reference evidence="2 3" key="1">
    <citation type="submission" date="2024-12" db="EMBL/GenBank/DDBJ databases">
        <authorList>
            <person name="Hu S."/>
        </authorList>
    </citation>
    <scope>NUCLEOTIDE SEQUENCE [LARGE SCALE GENOMIC DNA]</scope>
    <source>
        <strain evidence="2 3">THG-T11</strain>
    </source>
</reference>
<dbReference type="PANTHER" id="PTHR43792:SF1">
    <property type="entry name" value="N-ACETYLTRANSFERASE DOMAIN-CONTAINING PROTEIN"/>
    <property type="match status" value="1"/>
</dbReference>
<dbReference type="RefSeq" id="WP_138721218.1">
    <property type="nucleotide sequence ID" value="NZ_SSHJ02000001.1"/>
</dbReference>
<keyword evidence="2" id="KW-0808">Transferase</keyword>
<feature type="domain" description="N-acetyltransferase" evidence="1">
    <location>
        <begin position="8"/>
        <end position="165"/>
    </location>
</feature>
<dbReference type="GO" id="GO:0016746">
    <property type="term" value="F:acyltransferase activity"/>
    <property type="evidence" value="ECO:0007669"/>
    <property type="project" value="UniProtKB-KW"/>
</dbReference>
<evidence type="ECO:0000313" key="2">
    <source>
        <dbReference type="EMBL" id="MFN0254030.1"/>
    </source>
</evidence>
<comment type="caution">
    <text evidence="2">The sequence shown here is derived from an EMBL/GenBank/DDBJ whole genome shotgun (WGS) entry which is preliminary data.</text>
</comment>
<evidence type="ECO:0000259" key="1">
    <source>
        <dbReference type="PROSITE" id="PS51186"/>
    </source>
</evidence>
<protein>
    <submittedName>
        <fullName evidence="2">GNAT family N-acetyltransferase</fullName>
        <ecNumber evidence="2">2.3.-.-</ecNumber>
    </submittedName>
</protein>
<sequence>MELETERTYLRKLMVQDAEEFYRLNLDPEVLRFTGDKPFETQKDAETFLASYNPYKEYGVGRLAVIEKSTDQFIGWCGLKFSPDVQEYDIGFRFYKSYWNKGFATETAKRCLDFGFDELGLTQIVGKAMKENGASIKVLEKLGMVLKADFDFDGQEGVIYQKTKFKLIDQTDVC</sequence>
<name>A0ABW9J1Y7_9SPHI</name>
<dbReference type="EC" id="2.3.-.-" evidence="2"/>
<dbReference type="SUPFAM" id="SSF55729">
    <property type="entry name" value="Acyl-CoA N-acyltransferases (Nat)"/>
    <property type="match status" value="1"/>
</dbReference>
<gene>
    <name evidence="2" type="ORF">E6A44_000495</name>
</gene>
<proteinExistence type="predicted"/>
<evidence type="ECO:0000313" key="3">
    <source>
        <dbReference type="Proteomes" id="UP001517247"/>
    </source>
</evidence>
<dbReference type="PANTHER" id="PTHR43792">
    <property type="entry name" value="GNAT FAMILY, PUTATIVE (AFU_ORTHOLOGUE AFUA_3G00765)-RELATED-RELATED"/>
    <property type="match status" value="1"/>
</dbReference>
<organism evidence="2 3">
    <name type="scientific">Pedobacter ureilyticus</name>
    <dbReference type="NCBI Taxonomy" id="1393051"/>
    <lineage>
        <taxon>Bacteria</taxon>
        <taxon>Pseudomonadati</taxon>
        <taxon>Bacteroidota</taxon>
        <taxon>Sphingobacteriia</taxon>
        <taxon>Sphingobacteriales</taxon>
        <taxon>Sphingobacteriaceae</taxon>
        <taxon>Pedobacter</taxon>
    </lineage>
</organism>
<dbReference type="PROSITE" id="PS51186">
    <property type="entry name" value="GNAT"/>
    <property type="match status" value="1"/>
</dbReference>
<dbReference type="InterPro" id="IPR000182">
    <property type="entry name" value="GNAT_dom"/>
</dbReference>
<keyword evidence="3" id="KW-1185">Reference proteome</keyword>
<dbReference type="InterPro" id="IPR051531">
    <property type="entry name" value="N-acetyltransferase"/>
</dbReference>
<accession>A0ABW9J1Y7</accession>
<dbReference type="Gene3D" id="3.40.630.30">
    <property type="match status" value="1"/>
</dbReference>
<dbReference type="Pfam" id="PF13302">
    <property type="entry name" value="Acetyltransf_3"/>
    <property type="match status" value="1"/>
</dbReference>
<dbReference type="Proteomes" id="UP001517247">
    <property type="component" value="Unassembled WGS sequence"/>
</dbReference>